<dbReference type="AlphaFoldDB" id="A0A4Q9LBW2"/>
<organism evidence="2 3">
    <name type="scientific">Hamiltosporidium tvaerminnensis</name>
    <dbReference type="NCBI Taxonomy" id="1176355"/>
    <lineage>
        <taxon>Eukaryota</taxon>
        <taxon>Fungi</taxon>
        <taxon>Fungi incertae sedis</taxon>
        <taxon>Microsporidia</taxon>
        <taxon>Dubosqiidae</taxon>
        <taxon>Hamiltosporidium</taxon>
    </lineage>
</organism>
<reference evidence="2 3" key="1">
    <citation type="submission" date="2017-12" db="EMBL/GenBank/DDBJ databases">
        <authorList>
            <person name="Pombert J.-F."/>
            <person name="Haag K.L."/>
            <person name="Ebert D."/>
        </authorList>
    </citation>
    <scope>NUCLEOTIDE SEQUENCE [LARGE SCALE GENOMIC DNA]</scope>
    <source>
        <strain evidence="2">FI-OER-3-3</strain>
    </source>
</reference>
<gene>
    <name evidence="2" type="ORF">CWI37_0082p0020</name>
    <name evidence="1" type="ORF">CWI37_0238p0010</name>
</gene>
<comment type="caution">
    <text evidence="2">The sequence shown here is derived from an EMBL/GenBank/DDBJ whole genome shotgun (WGS) entry which is preliminary data.</text>
</comment>
<accession>A0A4Q9LBW2</accession>
<proteinExistence type="predicted"/>
<dbReference type="VEuPathDB" id="MicrosporidiaDB:CWI37_0082p0020"/>
<evidence type="ECO:0000313" key="1">
    <source>
        <dbReference type="EMBL" id="TBU03758.1"/>
    </source>
</evidence>
<dbReference type="Proteomes" id="UP000292362">
    <property type="component" value="Unassembled WGS sequence"/>
</dbReference>
<evidence type="ECO:0000313" key="2">
    <source>
        <dbReference type="EMBL" id="TBU04835.1"/>
    </source>
</evidence>
<dbReference type="VEuPathDB" id="MicrosporidiaDB:CWI37_0238p0010"/>
<name>A0A4Q9LBW2_9MICR</name>
<protein>
    <submittedName>
        <fullName evidence="2">Uncharacterized protein</fullName>
    </submittedName>
</protein>
<dbReference type="EMBL" id="PITJ01000238">
    <property type="protein sequence ID" value="TBU03758.1"/>
    <property type="molecule type" value="Genomic_DNA"/>
</dbReference>
<evidence type="ECO:0000313" key="3">
    <source>
        <dbReference type="Proteomes" id="UP000292362"/>
    </source>
</evidence>
<dbReference type="EMBL" id="PITJ01000082">
    <property type="protein sequence ID" value="TBU04835.1"/>
    <property type="molecule type" value="Genomic_DNA"/>
</dbReference>
<sequence>MKTVETISFDRRRGLDNDVECSKHLKTKNITSLFSKRGTPCEELAINIRKKYGIEEETVK</sequence>